<gene>
    <name evidence="10" type="ORF">ACFQU8_13410</name>
</gene>
<dbReference type="InterPro" id="IPR018044">
    <property type="entry name" value="Peptidase_S11"/>
</dbReference>
<keyword evidence="10" id="KW-0645">Protease</keyword>
<evidence type="ECO:0000256" key="6">
    <source>
        <dbReference type="ARBA" id="ARBA00023316"/>
    </source>
</evidence>
<dbReference type="Proteomes" id="UP001596620">
    <property type="component" value="Unassembled WGS sequence"/>
</dbReference>
<dbReference type="Gene3D" id="3.40.710.10">
    <property type="entry name" value="DD-peptidase/beta-lactamase superfamily"/>
    <property type="match status" value="1"/>
</dbReference>
<feature type="chain" id="PRO_5045575382" evidence="8">
    <location>
        <begin position="23"/>
        <end position="367"/>
    </location>
</feature>
<keyword evidence="10" id="KW-0121">Carboxypeptidase</keyword>
<feature type="signal peptide" evidence="8">
    <location>
        <begin position="1"/>
        <end position="22"/>
    </location>
</feature>
<dbReference type="PANTHER" id="PTHR21581:SF33">
    <property type="entry name" value="D-ALANYL-D-ALANINE CARBOXYPEPTIDASE DACB"/>
    <property type="match status" value="1"/>
</dbReference>
<organism evidence="10 11">
    <name type="scientific">Lentibacillus kimchii</name>
    <dbReference type="NCBI Taxonomy" id="1542911"/>
    <lineage>
        <taxon>Bacteria</taxon>
        <taxon>Bacillati</taxon>
        <taxon>Bacillota</taxon>
        <taxon>Bacilli</taxon>
        <taxon>Bacillales</taxon>
        <taxon>Bacillaceae</taxon>
        <taxon>Lentibacillus</taxon>
    </lineage>
</organism>
<reference evidence="11" key="1">
    <citation type="journal article" date="2019" name="Int. J. Syst. Evol. Microbiol.">
        <title>The Global Catalogue of Microorganisms (GCM) 10K type strain sequencing project: providing services to taxonomists for standard genome sequencing and annotation.</title>
        <authorList>
            <consortium name="The Broad Institute Genomics Platform"/>
            <consortium name="The Broad Institute Genome Sequencing Center for Infectious Disease"/>
            <person name="Wu L."/>
            <person name="Ma J."/>
        </authorList>
    </citation>
    <scope>NUCLEOTIDE SEQUENCE [LARGE SCALE GENOMIC DNA]</scope>
    <source>
        <strain evidence="11">JCM 30234</strain>
    </source>
</reference>
<evidence type="ECO:0000259" key="9">
    <source>
        <dbReference type="Pfam" id="PF00768"/>
    </source>
</evidence>
<keyword evidence="5" id="KW-0573">Peptidoglycan synthesis</keyword>
<keyword evidence="2 8" id="KW-0732">Signal</keyword>
<dbReference type="GO" id="GO:0004180">
    <property type="term" value="F:carboxypeptidase activity"/>
    <property type="evidence" value="ECO:0007669"/>
    <property type="project" value="UniProtKB-KW"/>
</dbReference>
<sequence length="367" mass="40793">MRYTAVILVFLLTSLFLSPAHGQAKPDVSANNAILMEQSTGRVLFEKQADQEQSIASITKIMTAIVAIESGKLDETVTISHRAVNATGSSIYLEEDEKMKLNDLIYGLLLRSGNDAAVAISEHIGGSMEGFVRLMNQKAAWLGMTHTSFANPHGLDAEGHYSTARDMALLMRYAMDNDIFRQVTETTKYKSNDRAYAWQNKHKLLTGKYDDANGGKTGFTRTAGRTLVSSAKRDDMELIAVTLDDPDDWRDHINLFNWGFSQYTMTPVDQKGSSIYQIAETGDQVNGYLHQDVTLPLNDKEQGQIESQSFVMPKDTQTTEDVIGKTIYFVDAVPIQEVSIHDERHKAGILEGIVTLYQKLTGFDPHG</sequence>
<evidence type="ECO:0000256" key="3">
    <source>
        <dbReference type="ARBA" id="ARBA00022801"/>
    </source>
</evidence>
<dbReference type="InterPro" id="IPR001967">
    <property type="entry name" value="Peptidase_S11_N"/>
</dbReference>
<evidence type="ECO:0000313" key="10">
    <source>
        <dbReference type="EMBL" id="MFC7748183.1"/>
    </source>
</evidence>
<evidence type="ECO:0000256" key="8">
    <source>
        <dbReference type="SAM" id="SignalP"/>
    </source>
</evidence>
<evidence type="ECO:0000256" key="1">
    <source>
        <dbReference type="ARBA" id="ARBA00007164"/>
    </source>
</evidence>
<feature type="domain" description="Peptidase S11 D-alanyl-D-alanine carboxypeptidase A N-terminal" evidence="9">
    <location>
        <begin position="23"/>
        <end position="246"/>
    </location>
</feature>
<evidence type="ECO:0000256" key="5">
    <source>
        <dbReference type="ARBA" id="ARBA00022984"/>
    </source>
</evidence>
<dbReference type="InterPro" id="IPR012338">
    <property type="entry name" value="Beta-lactam/transpept-like"/>
</dbReference>
<dbReference type="RefSeq" id="WP_382361268.1">
    <property type="nucleotide sequence ID" value="NZ_JBHTGR010000057.1"/>
</dbReference>
<dbReference type="Pfam" id="PF00768">
    <property type="entry name" value="Peptidase_S11"/>
    <property type="match status" value="1"/>
</dbReference>
<comment type="similarity">
    <text evidence="1 7">Belongs to the peptidase S11 family.</text>
</comment>
<evidence type="ECO:0000256" key="7">
    <source>
        <dbReference type="RuleBase" id="RU004016"/>
    </source>
</evidence>
<protein>
    <submittedName>
        <fullName evidence="10">D-alanyl-D-alanine carboxypeptidase family protein</fullName>
        <ecNumber evidence="10">3.4.-.-</ecNumber>
    </submittedName>
</protein>
<accession>A0ABW2V1N0</accession>
<keyword evidence="6" id="KW-0961">Cell wall biogenesis/degradation</keyword>
<comment type="caution">
    <text evidence="10">The sequence shown here is derived from an EMBL/GenBank/DDBJ whole genome shotgun (WGS) entry which is preliminary data.</text>
</comment>
<dbReference type="SUPFAM" id="SSF56601">
    <property type="entry name" value="beta-lactamase/transpeptidase-like"/>
    <property type="match status" value="1"/>
</dbReference>
<dbReference type="PANTHER" id="PTHR21581">
    <property type="entry name" value="D-ALANYL-D-ALANINE CARBOXYPEPTIDASE"/>
    <property type="match status" value="1"/>
</dbReference>
<evidence type="ECO:0000256" key="4">
    <source>
        <dbReference type="ARBA" id="ARBA00022960"/>
    </source>
</evidence>
<keyword evidence="3 10" id="KW-0378">Hydrolase</keyword>
<evidence type="ECO:0000256" key="2">
    <source>
        <dbReference type="ARBA" id="ARBA00022729"/>
    </source>
</evidence>
<evidence type="ECO:0000313" key="11">
    <source>
        <dbReference type="Proteomes" id="UP001596620"/>
    </source>
</evidence>
<keyword evidence="11" id="KW-1185">Reference proteome</keyword>
<proteinExistence type="inferred from homology"/>
<name>A0ABW2V1N0_9BACI</name>
<dbReference type="EMBL" id="JBHTGR010000057">
    <property type="protein sequence ID" value="MFC7748183.1"/>
    <property type="molecule type" value="Genomic_DNA"/>
</dbReference>
<dbReference type="PRINTS" id="PR00725">
    <property type="entry name" value="DADACBPTASE1"/>
</dbReference>
<keyword evidence="4" id="KW-0133">Cell shape</keyword>
<dbReference type="EC" id="3.4.-.-" evidence="10"/>